<keyword evidence="1" id="KW-0966">Cell projection</keyword>
<evidence type="ECO:0000313" key="1">
    <source>
        <dbReference type="EMBL" id="RCX15518.1"/>
    </source>
</evidence>
<keyword evidence="1" id="KW-0969">Cilium</keyword>
<dbReference type="EMBL" id="QPJT01000013">
    <property type="protein sequence ID" value="RCX15518.1"/>
    <property type="molecule type" value="Genomic_DNA"/>
</dbReference>
<keyword evidence="1" id="KW-0282">Flagellum</keyword>
<sequence length="129" mass="13703">MVVNNKFLNGINGIPNGAPIASTVKSPGPAHGEFDKILKEKVNETSGLKFSKHAELRLQARNINISGALKDKLSGAVDKAQAKGVRDSLVIADNVAFVINVKSRTVITAISSDEMKQNVFTNIDGAVFA</sequence>
<organism evidence="1 2">
    <name type="scientific">Anaerobacterium chartisolvens</name>
    <dbReference type="NCBI Taxonomy" id="1297424"/>
    <lineage>
        <taxon>Bacteria</taxon>
        <taxon>Bacillati</taxon>
        <taxon>Bacillota</taxon>
        <taxon>Clostridia</taxon>
        <taxon>Eubacteriales</taxon>
        <taxon>Oscillospiraceae</taxon>
        <taxon>Anaerobacterium</taxon>
    </lineage>
</organism>
<dbReference type="InterPro" id="IPR013367">
    <property type="entry name" value="Flagellar_put"/>
</dbReference>
<dbReference type="Pfam" id="PF12611">
    <property type="entry name" value="Flagellar_put"/>
    <property type="match status" value="1"/>
</dbReference>
<dbReference type="Proteomes" id="UP000253034">
    <property type="component" value="Unassembled WGS sequence"/>
</dbReference>
<evidence type="ECO:0000313" key="2">
    <source>
        <dbReference type="Proteomes" id="UP000253034"/>
    </source>
</evidence>
<accession>A0A369B4K6</accession>
<name>A0A369B4K6_9FIRM</name>
<dbReference type="NCBIfam" id="TIGR02530">
    <property type="entry name" value="flg_new"/>
    <property type="match status" value="1"/>
</dbReference>
<comment type="caution">
    <text evidence="1">The sequence shown here is derived from an EMBL/GenBank/DDBJ whole genome shotgun (WGS) entry which is preliminary data.</text>
</comment>
<protein>
    <submittedName>
        <fullName evidence="1">Flagellar operon protein</fullName>
    </submittedName>
</protein>
<gene>
    <name evidence="1" type="ORF">DFR58_113100</name>
</gene>
<proteinExistence type="predicted"/>
<dbReference type="OrthoDB" id="165650at2"/>
<dbReference type="AlphaFoldDB" id="A0A369B4K6"/>
<reference evidence="1 2" key="1">
    <citation type="submission" date="2018-07" db="EMBL/GenBank/DDBJ databases">
        <title>Genomic Encyclopedia of Type Strains, Phase IV (KMG-IV): sequencing the most valuable type-strain genomes for metagenomic binning, comparative biology and taxonomic classification.</title>
        <authorList>
            <person name="Goeker M."/>
        </authorList>
    </citation>
    <scope>NUCLEOTIDE SEQUENCE [LARGE SCALE GENOMIC DNA]</scope>
    <source>
        <strain evidence="1 2">DSM 27016</strain>
    </source>
</reference>
<keyword evidence="2" id="KW-1185">Reference proteome</keyword>
<dbReference type="RefSeq" id="WP_114298168.1">
    <property type="nucleotide sequence ID" value="NZ_QPJT01000013.1"/>
</dbReference>